<dbReference type="Proteomes" id="UP001062846">
    <property type="component" value="Chromosome 10"/>
</dbReference>
<evidence type="ECO:0000313" key="2">
    <source>
        <dbReference type="Proteomes" id="UP001062846"/>
    </source>
</evidence>
<sequence>MEESLLLKNEDRKSVLITPEAFVEELKKVTAIAAPMVVVTMTQHLLRVAPMIMVGHISELSLSSVAIATSLTNVTGYSVLFGMAGALETLCGQLMEQSSIESLELILMEQYCPSFCTRVSNELGAGNSRAAQLSVCTVMVLAVAEAIMVSAALFCCRFILGYAYSSEKEVVDYVREMTPLLCLSIVMDSLTAILSGIARGSGWQHIGAYVNFVAYYLVGIPLAIAMGFFQNLRGEGIWGGIVTGTILQVILLTSATCLTNWQEQANKARERIFKGRILADKSDWYKEEEHGHVVRTDWYRGVMEEEALLLLPEEKERKVGGKWKEFVGEMKKVGSIATPMVVVTVSQYLLLVVSMSMAGHLGEISLSSAAIATSFTNVTGFSLLSPAGLVRLPPTCYNLMYRISENYPHFNSTSASEIGRSIRPSTSVIATKFGMAGALETLCGQAYGAEQYKKLGIYTYAAIVSLLLVCLPISVLWIFLDKLLLVLGQDPLISQRASKYAIWLIPALFPYAILQSLVRYLQTQSLILPMLLCSVATLFFHIPLCWVLVFKLRMGNSGAALAIGLSYWLNVILLGFYLKYSSSVERTRTSFSRDVFLIIGEFIRFAVPSAIMVCLEWWSFELFILLSGLSPNPELETSVLSIWSDGFPMPIYFTLHRVFFVDLLLIYIFISSLTTATLHFYIPYSFGVAASTRVSNELGAGNPDAARLAVWAVIALDAVEVTIASATLFCCRHILGRGFSSDKEVVDYVTDMAPLVCISIIMDSFQAVLSEKTSDIQTDEIENEILITHRVAKRGWVTDGTGMKSLLHAFKAPVRMLQTERG</sequence>
<comment type="caution">
    <text evidence="1">The sequence shown here is derived from an EMBL/GenBank/DDBJ whole genome shotgun (WGS) entry which is preliminary data.</text>
</comment>
<keyword evidence="2" id="KW-1185">Reference proteome</keyword>
<reference evidence="1" key="1">
    <citation type="submission" date="2022-02" db="EMBL/GenBank/DDBJ databases">
        <title>Plant Genome Project.</title>
        <authorList>
            <person name="Zhang R.-G."/>
        </authorList>
    </citation>
    <scope>NUCLEOTIDE SEQUENCE</scope>
    <source>
        <strain evidence="1">AT1</strain>
    </source>
</reference>
<gene>
    <name evidence="1" type="ORF">RHMOL_Rhmol10G0095000</name>
</gene>
<protein>
    <submittedName>
        <fullName evidence="1">Uncharacterized protein</fullName>
    </submittedName>
</protein>
<proteinExistence type="predicted"/>
<accession>A0ACC0M1T2</accession>
<dbReference type="EMBL" id="CM046397">
    <property type="protein sequence ID" value="KAI8534501.1"/>
    <property type="molecule type" value="Genomic_DNA"/>
</dbReference>
<name>A0ACC0M1T2_RHOML</name>
<organism evidence="1 2">
    <name type="scientific">Rhododendron molle</name>
    <name type="common">Chinese azalea</name>
    <name type="synonym">Azalea mollis</name>
    <dbReference type="NCBI Taxonomy" id="49168"/>
    <lineage>
        <taxon>Eukaryota</taxon>
        <taxon>Viridiplantae</taxon>
        <taxon>Streptophyta</taxon>
        <taxon>Embryophyta</taxon>
        <taxon>Tracheophyta</taxon>
        <taxon>Spermatophyta</taxon>
        <taxon>Magnoliopsida</taxon>
        <taxon>eudicotyledons</taxon>
        <taxon>Gunneridae</taxon>
        <taxon>Pentapetalae</taxon>
        <taxon>asterids</taxon>
        <taxon>Ericales</taxon>
        <taxon>Ericaceae</taxon>
        <taxon>Ericoideae</taxon>
        <taxon>Rhodoreae</taxon>
        <taxon>Rhododendron</taxon>
    </lineage>
</organism>
<evidence type="ECO:0000313" key="1">
    <source>
        <dbReference type="EMBL" id="KAI8534501.1"/>
    </source>
</evidence>